<evidence type="ECO:0000256" key="5">
    <source>
        <dbReference type="ARBA" id="ARBA00022553"/>
    </source>
</evidence>
<organism evidence="17 18">
    <name type="scientific">Seleniivibrio woodruffii</name>
    <dbReference type="NCBI Taxonomy" id="1078050"/>
    <lineage>
        <taxon>Bacteria</taxon>
        <taxon>Pseudomonadati</taxon>
        <taxon>Deferribacterota</taxon>
        <taxon>Deferribacteres</taxon>
        <taxon>Deferribacterales</taxon>
        <taxon>Geovibrionaceae</taxon>
        <taxon>Seleniivibrio</taxon>
    </lineage>
</organism>
<dbReference type="CDD" id="cd18774">
    <property type="entry name" value="PDC2_HK_sensor"/>
    <property type="match status" value="1"/>
</dbReference>
<comment type="caution">
    <text evidence="17">The sequence shown here is derived from an EMBL/GenBank/DDBJ whole genome shotgun (WGS) entry which is preliminary data.</text>
</comment>
<evidence type="ECO:0000256" key="13">
    <source>
        <dbReference type="ARBA" id="ARBA00023136"/>
    </source>
</evidence>
<keyword evidence="18" id="KW-1185">Reference proteome</keyword>
<proteinExistence type="predicted"/>
<dbReference type="InterPro" id="IPR033480">
    <property type="entry name" value="sCache_2"/>
</dbReference>
<dbReference type="PANTHER" id="PTHR43065:SF10">
    <property type="entry name" value="PEROXIDE STRESS-ACTIVATED HISTIDINE KINASE MAK3"/>
    <property type="match status" value="1"/>
</dbReference>
<dbReference type="Proteomes" id="UP000294614">
    <property type="component" value="Unassembled WGS sequence"/>
</dbReference>
<evidence type="ECO:0000256" key="15">
    <source>
        <dbReference type="SAM" id="Phobius"/>
    </source>
</evidence>
<dbReference type="OrthoDB" id="5341439at2"/>
<dbReference type="InterPro" id="IPR003661">
    <property type="entry name" value="HisK_dim/P_dom"/>
</dbReference>
<evidence type="ECO:0000256" key="1">
    <source>
        <dbReference type="ARBA" id="ARBA00000085"/>
    </source>
</evidence>
<dbReference type="GO" id="GO:0000155">
    <property type="term" value="F:phosphorelay sensor kinase activity"/>
    <property type="evidence" value="ECO:0007669"/>
    <property type="project" value="InterPro"/>
</dbReference>
<keyword evidence="12" id="KW-0902">Two-component regulatory system</keyword>
<evidence type="ECO:0000313" key="18">
    <source>
        <dbReference type="Proteomes" id="UP000294614"/>
    </source>
</evidence>
<dbReference type="EMBL" id="SMGG01000005">
    <property type="protein sequence ID" value="TCK59817.1"/>
    <property type="molecule type" value="Genomic_DNA"/>
</dbReference>
<dbReference type="InterPro" id="IPR005467">
    <property type="entry name" value="His_kinase_dom"/>
</dbReference>
<dbReference type="AlphaFoldDB" id="A0A4R1K726"/>
<dbReference type="GO" id="GO:0005524">
    <property type="term" value="F:ATP binding"/>
    <property type="evidence" value="ECO:0007669"/>
    <property type="project" value="UniProtKB-KW"/>
</dbReference>
<protein>
    <recommendedName>
        <fullName evidence="3">histidine kinase</fullName>
        <ecNumber evidence="3">2.7.13.3</ecNumber>
    </recommendedName>
</protein>
<gene>
    <name evidence="17" type="ORF">C8D98_1984</name>
</gene>
<feature type="transmembrane region" description="Helical" evidence="15">
    <location>
        <begin position="350"/>
        <end position="371"/>
    </location>
</feature>
<evidence type="ECO:0000256" key="2">
    <source>
        <dbReference type="ARBA" id="ARBA00004651"/>
    </source>
</evidence>
<evidence type="ECO:0000256" key="4">
    <source>
        <dbReference type="ARBA" id="ARBA00022475"/>
    </source>
</evidence>
<dbReference type="PANTHER" id="PTHR43065">
    <property type="entry name" value="SENSOR HISTIDINE KINASE"/>
    <property type="match status" value="1"/>
</dbReference>
<evidence type="ECO:0000256" key="12">
    <source>
        <dbReference type="ARBA" id="ARBA00023012"/>
    </source>
</evidence>
<dbReference type="SMART" id="SM00388">
    <property type="entry name" value="HisKA"/>
    <property type="match status" value="1"/>
</dbReference>
<keyword evidence="7 15" id="KW-0812">Transmembrane</keyword>
<evidence type="ECO:0000256" key="10">
    <source>
        <dbReference type="ARBA" id="ARBA00022840"/>
    </source>
</evidence>
<keyword evidence="11 15" id="KW-1133">Transmembrane helix</keyword>
<keyword evidence="10" id="KW-0067">ATP-binding</keyword>
<dbReference type="EC" id="2.7.13.3" evidence="3"/>
<sequence length="672" mass="76270">MGSKINFKRCKVYQNKEKFKRYYFVTTFAVIAAIVMAFGIGFVVEEHRNFEETLRINRINLLESKKETLKGVVDSVAQQVSLSIDDSERLLGERIDERLNIAYEVAMSNYNIAKDDADARRDIKAALSGMVWGNNYVFIFDTDGYVISSPIQKHLEGRNILESPNKAMRETMLSSIKKLKTAETVSAVSPWRKPDSKEVAVKHYKLRVFRPLNWVIGYGEYVDDFTLETQQKIIKQLESIKLPEDGYIFMADYNGTSLTKPAKGKLMLNIQDSDGKYIVKDMIALAKMGGGFYEYQMPPFPGLKPETKLSYVTGIKGWNWYVGTGIYLTDFENTYAARMKEARKDARKELIMMMALLSAVLAVSGVITFMMSNRMEKLINRHSKEMQRKNEELRQLNTSLETKVQEKTAELTALNSSLEQRIREEIEKNREQEHIMFQQGRLAAMGEMLSNIAHQWRQPLNNIGLYIQDIQDAHETGRLDNEYMNRSADTCLDIIQHMSLTIDNFRDFFKPDKERVLFDVNDCIRHSITLLVAGIENSRIGISTDLKAVGKVTGVPGEYSQVLINIITNAKDALINSNSPNPQIKIRSFSFNGTVTVEIEDNAGGIPAEICDKIFQPYFTTKQDGQGTGIGLYFSKIIIEKNMGGKISFSNSDSGAIFTVQLPEVAEESSYL</sequence>
<keyword evidence="6" id="KW-0808">Transferase</keyword>
<keyword evidence="13 15" id="KW-0472">Membrane</keyword>
<dbReference type="GO" id="GO:0005886">
    <property type="term" value="C:plasma membrane"/>
    <property type="evidence" value="ECO:0007669"/>
    <property type="project" value="UniProtKB-SubCell"/>
</dbReference>
<dbReference type="Pfam" id="PF08269">
    <property type="entry name" value="dCache_2"/>
    <property type="match status" value="1"/>
</dbReference>
<keyword evidence="4" id="KW-1003">Cell membrane</keyword>
<evidence type="ECO:0000256" key="7">
    <source>
        <dbReference type="ARBA" id="ARBA00022692"/>
    </source>
</evidence>
<dbReference type="SMART" id="SM00387">
    <property type="entry name" value="HATPase_c"/>
    <property type="match status" value="1"/>
</dbReference>
<evidence type="ECO:0000313" key="17">
    <source>
        <dbReference type="EMBL" id="TCK59817.1"/>
    </source>
</evidence>
<keyword evidence="14" id="KW-0175">Coiled coil</keyword>
<dbReference type="InterPro" id="IPR036097">
    <property type="entry name" value="HisK_dim/P_sf"/>
</dbReference>
<dbReference type="CDD" id="cd00082">
    <property type="entry name" value="HisKA"/>
    <property type="match status" value="1"/>
</dbReference>
<evidence type="ECO:0000256" key="11">
    <source>
        <dbReference type="ARBA" id="ARBA00022989"/>
    </source>
</evidence>
<dbReference type="Gene3D" id="3.30.450.20">
    <property type="entry name" value="PAS domain"/>
    <property type="match status" value="2"/>
</dbReference>
<dbReference type="SMART" id="SM01049">
    <property type="entry name" value="Cache_2"/>
    <property type="match status" value="2"/>
</dbReference>
<accession>A0A4R1K726</accession>
<dbReference type="Gene3D" id="1.10.287.130">
    <property type="match status" value="1"/>
</dbReference>
<keyword evidence="8" id="KW-0547">Nucleotide-binding</keyword>
<evidence type="ECO:0000256" key="9">
    <source>
        <dbReference type="ARBA" id="ARBA00022777"/>
    </source>
</evidence>
<dbReference type="InterPro" id="IPR004358">
    <property type="entry name" value="Sig_transdc_His_kin-like_C"/>
</dbReference>
<dbReference type="PROSITE" id="PS50109">
    <property type="entry name" value="HIS_KIN"/>
    <property type="match status" value="1"/>
</dbReference>
<evidence type="ECO:0000259" key="16">
    <source>
        <dbReference type="PROSITE" id="PS50109"/>
    </source>
</evidence>
<feature type="transmembrane region" description="Helical" evidence="15">
    <location>
        <begin position="21"/>
        <end position="44"/>
    </location>
</feature>
<evidence type="ECO:0000256" key="14">
    <source>
        <dbReference type="SAM" id="Coils"/>
    </source>
</evidence>
<comment type="subcellular location">
    <subcellularLocation>
        <location evidence="2">Cell membrane</location>
        <topology evidence="2">Multi-pass membrane protein</topology>
    </subcellularLocation>
</comment>
<dbReference type="Gene3D" id="3.30.565.10">
    <property type="entry name" value="Histidine kinase-like ATPase, C-terminal domain"/>
    <property type="match status" value="1"/>
</dbReference>
<dbReference type="InterPro" id="IPR036890">
    <property type="entry name" value="HATPase_C_sf"/>
</dbReference>
<evidence type="ECO:0000256" key="6">
    <source>
        <dbReference type="ARBA" id="ARBA00022679"/>
    </source>
</evidence>
<evidence type="ECO:0000256" key="8">
    <source>
        <dbReference type="ARBA" id="ARBA00022741"/>
    </source>
</evidence>
<dbReference type="Pfam" id="PF02518">
    <property type="entry name" value="HATPase_c"/>
    <property type="match status" value="1"/>
</dbReference>
<reference evidence="17 18" key="1">
    <citation type="submission" date="2019-03" db="EMBL/GenBank/DDBJ databases">
        <title>Genomic Encyclopedia of Type Strains, Phase IV (KMG-IV): sequencing the most valuable type-strain genomes for metagenomic binning, comparative biology and taxonomic classification.</title>
        <authorList>
            <person name="Goeker M."/>
        </authorList>
    </citation>
    <scope>NUCLEOTIDE SEQUENCE [LARGE SCALE GENOMIC DNA]</scope>
    <source>
        <strain evidence="17 18">DSM 24984</strain>
    </source>
</reference>
<comment type="catalytic activity">
    <reaction evidence="1">
        <text>ATP + protein L-histidine = ADP + protein N-phospho-L-histidine.</text>
        <dbReference type="EC" id="2.7.13.3"/>
    </reaction>
</comment>
<dbReference type="SUPFAM" id="SSF47384">
    <property type="entry name" value="Homodimeric domain of signal transducing histidine kinase"/>
    <property type="match status" value="1"/>
</dbReference>
<dbReference type="PRINTS" id="PR00344">
    <property type="entry name" value="BCTRLSENSOR"/>
</dbReference>
<dbReference type="SUPFAM" id="SSF55874">
    <property type="entry name" value="ATPase domain of HSP90 chaperone/DNA topoisomerase II/histidine kinase"/>
    <property type="match status" value="1"/>
</dbReference>
<feature type="domain" description="Histidine kinase" evidence="16">
    <location>
        <begin position="451"/>
        <end position="666"/>
    </location>
</feature>
<evidence type="ECO:0000256" key="3">
    <source>
        <dbReference type="ARBA" id="ARBA00012438"/>
    </source>
</evidence>
<keyword evidence="9 17" id="KW-0418">Kinase</keyword>
<feature type="coiled-coil region" evidence="14">
    <location>
        <begin position="372"/>
        <end position="435"/>
    </location>
</feature>
<keyword evidence="5" id="KW-0597">Phosphoprotein</keyword>
<dbReference type="InterPro" id="IPR003594">
    <property type="entry name" value="HATPase_dom"/>
</dbReference>
<name>A0A4R1K726_9BACT</name>
<dbReference type="InterPro" id="IPR004010">
    <property type="entry name" value="Double_Cache_2"/>
</dbReference>